<feature type="region of interest" description="Disordered" evidence="1">
    <location>
        <begin position="1"/>
        <end position="55"/>
    </location>
</feature>
<protein>
    <submittedName>
        <fullName evidence="2">Uncharacterized protein</fullName>
    </submittedName>
</protein>
<dbReference type="Proteomes" id="UP000029995">
    <property type="component" value="Unassembled WGS sequence"/>
</dbReference>
<organism evidence="2 3">
    <name type="scientific">Inquilinus limosus MP06</name>
    <dbReference type="NCBI Taxonomy" id="1398085"/>
    <lineage>
        <taxon>Bacteria</taxon>
        <taxon>Pseudomonadati</taxon>
        <taxon>Pseudomonadota</taxon>
        <taxon>Alphaproteobacteria</taxon>
        <taxon>Rhodospirillales</taxon>
        <taxon>Rhodospirillaceae</taxon>
        <taxon>Inquilinus</taxon>
    </lineage>
</organism>
<sequence length="707" mass="73865">MIQAQSADGVTHEFPDGTDPSVIDRVMKQYAQQQAGPAPASPDVDPMTGKAPAQDQGWLSRQLTGIQQFIGGPTDALRQGATLGLADEVGAAGGALGDAIGRSITGKSPNGLSSLVTGQQSDYSRNLEQIRGRQQAWGEEHPIANIGLNVVGGLGSVAGGMAGQVPSLLRGTAQAAGMGAVAGGASAEGGPYERLIGALAGGTIGGALGAGVPLAISGISQLGSRAMNAVAPGLGNQEAKAANVMSNYLRRDLEGTGRTIDDLANELADARAAGIPLSLMDVAGSNMTRLGRLAASAPGQASQQAEQFVAGSRAEVPYLAQNAMSRAVAPRGAAGQSVQELAQQRAAEAAPLYEQAFQRGQAVTNDRIQGFLQDPIIRQGIGRGMEIQRLEALAQNRRFDPMDYGITGFNEAGDPIISGVPNMRLLDSAKRGLDAILEDYRDPVTRRLNLDERGRAIEMVRRAWVSTLDEAGPPEYSAARAAWAGPTESMNAVNAGRNFIRGEPDAMIERFARLSEGDQQLFRLGVGEELSRMVGEGRLGQLQRLMNQSPDFAQKLQAFLDPEQFGRLQRDMQAIGTIQRRNNVIGGGSPTARIMAEQADAAGSEGRLGATMGLLNAYRGGGLTGAAGHLLTRGYGRSVGLSEDVAADIGRGLFTTEEPLQRALIGRLARQGQSNANREQIRRAMLATLLGGASTASGRAIAPQEAN</sequence>
<name>A0A0A0DCF6_9PROT</name>
<proteinExistence type="predicted"/>
<gene>
    <name evidence="2" type="ORF">P409_02990</name>
</gene>
<evidence type="ECO:0000313" key="2">
    <source>
        <dbReference type="EMBL" id="KGM35705.1"/>
    </source>
</evidence>
<evidence type="ECO:0000256" key="1">
    <source>
        <dbReference type="SAM" id="MobiDB-lite"/>
    </source>
</evidence>
<dbReference type="OrthoDB" id="8313682at2"/>
<dbReference type="EMBL" id="JANX01000015">
    <property type="protein sequence ID" value="KGM35705.1"/>
    <property type="molecule type" value="Genomic_DNA"/>
</dbReference>
<feature type="compositionally biased region" description="Low complexity" evidence="1">
    <location>
        <begin position="29"/>
        <end position="42"/>
    </location>
</feature>
<dbReference type="AlphaFoldDB" id="A0A0A0DCF6"/>
<accession>A0A0A0DCF6</accession>
<reference evidence="2 3" key="1">
    <citation type="submission" date="2014-01" db="EMBL/GenBank/DDBJ databases">
        <title>Genome sequence determination for a cystic fibrosis isolate, Inquilinus limosus.</title>
        <authorList>
            <person name="Pino M."/>
            <person name="Di Conza J."/>
            <person name="Gutkind G."/>
        </authorList>
    </citation>
    <scope>NUCLEOTIDE SEQUENCE [LARGE SCALE GENOMIC DNA]</scope>
    <source>
        <strain evidence="2 3">MP06</strain>
    </source>
</reference>
<dbReference type="RefSeq" id="WP_034831574.1">
    <property type="nucleotide sequence ID" value="NZ_JANX01000015.1"/>
</dbReference>
<evidence type="ECO:0000313" key="3">
    <source>
        <dbReference type="Proteomes" id="UP000029995"/>
    </source>
</evidence>
<comment type="caution">
    <text evidence="2">The sequence shown here is derived from an EMBL/GenBank/DDBJ whole genome shotgun (WGS) entry which is preliminary data.</text>
</comment>